<accession>A0A1X2IYF6</accession>
<dbReference type="OrthoDB" id="443318at2759"/>
<comment type="similarity">
    <text evidence="1">Belongs to the peptidase S10 family.</text>
</comment>
<keyword evidence="4" id="KW-0378">Hydrolase</keyword>
<dbReference type="Gene3D" id="3.40.50.1820">
    <property type="entry name" value="alpha/beta hydrolase"/>
    <property type="match status" value="1"/>
</dbReference>
<dbReference type="AlphaFoldDB" id="A0A1X2IYF6"/>
<evidence type="ECO:0000256" key="1">
    <source>
        <dbReference type="ARBA" id="ARBA00009431"/>
    </source>
</evidence>
<dbReference type="GO" id="GO:0004185">
    <property type="term" value="F:serine-type carboxypeptidase activity"/>
    <property type="evidence" value="ECO:0007669"/>
    <property type="project" value="InterPro"/>
</dbReference>
<organism evidence="4 5">
    <name type="scientific">Absidia repens</name>
    <dbReference type="NCBI Taxonomy" id="90262"/>
    <lineage>
        <taxon>Eukaryota</taxon>
        <taxon>Fungi</taxon>
        <taxon>Fungi incertae sedis</taxon>
        <taxon>Mucoromycota</taxon>
        <taxon>Mucoromycotina</taxon>
        <taxon>Mucoromycetes</taxon>
        <taxon>Mucorales</taxon>
        <taxon>Cunninghamellaceae</taxon>
        <taxon>Absidia</taxon>
    </lineage>
</organism>
<keyword evidence="3" id="KW-0325">Glycoprotein</keyword>
<dbReference type="InterPro" id="IPR029058">
    <property type="entry name" value="AB_hydrolase_fold"/>
</dbReference>
<dbReference type="InterPro" id="IPR001563">
    <property type="entry name" value="Peptidase_S10"/>
</dbReference>
<comment type="caution">
    <text evidence="4">The sequence shown here is derived from an EMBL/GenBank/DDBJ whole genome shotgun (WGS) entry which is preliminary data.</text>
</comment>
<protein>
    <submittedName>
        <fullName evidence="4">Alpha/Beta hydrolase protein</fullName>
    </submittedName>
</protein>
<evidence type="ECO:0000256" key="2">
    <source>
        <dbReference type="ARBA" id="ARBA00022645"/>
    </source>
</evidence>
<dbReference type="Pfam" id="PF00450">
    <property type="entry name" value="Peptidase_S10"/>
    <property type="match status" value="1"/>
</dbReference>
<dbReference type="PANTHER" id="PTHR11802">
    <property type="entry name" value="SERINE PROTEASE FAMILY S10 SERINE CARBOXYPEPTIDASE"/>
    <property type="match status" value="1"/>
</dbReference>
<dbReference type="STRING" id="90262.A0A1X2IYF6"/>
<name>A0A1X2IYF6_9FUNG</name>
<evidence type="ECO:0000313" key="4">
    <source>
        <dbReference type="EMBL" id="ORZ23501.1"/>
    </source>
</evidence>
<dbReference type="Proteomes" id="UP000193560">
    <property type="component" value="Unassembled WGS sequence"/>
</dbReference>
<keyword evidence="2" id="KW-0645">Protease</keyword>
<evidence type="ECO:0000256" key="3">
    <source>
        <dbReference type="ARBA" id="ARBA00023180"/>
    </source>
</evidence>
<dbReference type="GO" id="GO:0006508">
    <property type="term" value="P:proteolysis"/>
    <property type="evidence" value="ECO:0007669"/>
    <property type="project" value="InterPro"/>
</dbReference>
<dbReference type="PRINTS" id="PR00724">
    <property type="entry name" value="CRBOXYPTASEC"/>
</dbReference>
<dbReference type="PANTHER" id="PTHR11802:SF64">
    <property type="entry name" value="CARBOXYPEPTIDASE"/>
    <property type="match status" value="1"/>
</dbReference>
<dbReference type="Gene3D" id="1.10.287.410">
    <property type="match status" value="1"/>
</dbReference>
<evidence type="ECO:0000313" key="5">
    <source>
        <dbReference type="Proteomes" id="UP000193560"/>
    </source>
</evidence>
<reference evidence="4 5" key="1">
    <citation type="submission" date="2016-07" db="EMBL/GenBank/DDBJ databases">
        <title>Pervasive Adenine N6-methylation of Active Genes in Fungi.</title>
        <authorList>
            <consortium name="DOE Joint Genome Institute"/>
            <person name="Mondo S.J."/>
            <person name="Dannebaum R.O."/>
            <person name="Kuo R.C."/>
            <person name="Labutti K."/>
            <person name="Haridas S."/>
            <person name="Kuo A."/>
            <person name="Salamov A."/>
            <person name="Ahrendt S.R."/>
            <person name="Lipzen A."/>
            <person name="Sullivan W."/>
            <person name="Andreopoulos W.B."/>
            <person name="Clum A."/>
            <person name="Lindquist E."/>
            <person name="Daum C."/>
            <person name="Ramamoorthy G.K."/>
            <person name="Gryganskyi A."/>
            <person name="Culley D."/>
            <person name="Magnuson J.K."/>
            <person name="James T.Y."/>
            <person name="O'Malley M.A."/>
            <person name="Stajich J.E."/>
            <person name="Spatafora J.W."/>
            <person name="Visel A."/>
            <person name="Grigoriev I.V."/>
        </authorList>
    </citation>
    <scope>NUCLEOTIDE SEQUENCE [LARGE SCALE GENOMIC DNA]</scope>
    <source>
        <strain evidence="4 5">NRRL 1336</strain>
    </source>
</reference>
<dbReference type="EMBL" id="MCGE01000003">
    <property type="protein sequence ID" value="ORZ23501.1"/>
    <property type="molecule type" value="Genomic_DNA"/>
</dbReference>
<proteinExistence type="inferred from homology"/>
<dbReference type="GO" id="GO:0000324">
    <property type="term" value="C:fungal-type vacuole"/>
    <property type="evidence" value="ECO:0007669"/>
    <property type="project" value="TreeGrafter"/>
</dbReference>
<sequence length="408" mass="46008">MDGKEKENQSGLCDSSVVQHSGYLRSSPDAYYFYWFFESQTDPSNAPLTIWLNGGPGCSSMVGLWQELGPCKLGPNGEHTINNPYSWNKYSNPAGAGFSFGEDDVNSSRSGAKPAYDFIVNFLKRYPKYAKLPLHFFGESYAGHYIPVYADYILQQNHLVKTGRLDNPIIQLQTIGIGNGWTNSLIQMEQYPTMACNSSYGALISEGTCNRMRANLPRCLERIRRCHSTDLDRDCSLADSYCNKHVVSLFDQAKRSYYDVRTVSSPPPTYRDYLNRNTTKGLIGAVGTYHECSDEVFDRFFLTGDGIRNTDTQVAGLLDNGIKVLIYAGDADYICSWYGNYAWLEELAFNGREDYQSQSMQPWMVDGIEAGQIQSGGNLTFIRVYEAGHEVPYYQPKAAQSMFYDHIH</sequence>
<keyword evidence="2" id="KW-0121">Carboxypeptidase</keyword>
<keyword evidence="5" id="KW-1185">Reference proteome</keyword>
<gene>
    <name evidence="4" type="ORF">BCR42DRAFT_447183</name>
</gene>
<dbReference type="SUPFAM" id="SSF53474">
    <property type="entry name" value="alpha/beta-Hydrolases"/>
    <property type="match status" value="1"/>
</dbReference>